<evidence type="ECO:0000313" key="2">
    <source>
        <dbReference type="Proteomes" id="UP001597362"/>
    </source>
</evidence>
<dbReference type="RefSeq" id="WP_377769222.1">
    <property type="nucleotide sequence ID" value="NZ_JBHUHO010000002.1"/>
</dbReference>
<accession>A0ABW4YEV5</accession>
<dbReference type="Gene3D" id="3.30.530.20">
    <property type="match status" value="1"/>
</dbReference>
<gene>
    <name evidence="1" type="ORF">ACFSJH_00575</name>
</gene>
<evidence type="ECO:0000313" key="1">
    <source>
        <dbReference type="EMBL" id="MFD2114250.1"/>
    </source>
</evidence>
<dbReference type="EMBL" id="JBHUHO010000002">
    <property type="protein sequence ID" value="MFD2114250.1"/>
    <property type="molecule type" value="Genomic_DNA"/>
</dbReference>
<name>A0ABW4YEV5_9BACL</name>
<sequence>MKQWSREIEINTPIEHVWSYLNGSLEQMQKIMPEVAENTPIKITEEVVGSIYRQKYKEGNRIQEYDVHTLDYEDTQNYKKLKIGFTLANMFEITSLYEFYRVDDHTSKLKYTVTNNPLKWFVKLFLLFANDKVVVNFLEKVKAVAESEA</sequence>
<organism evidence="1 2">
    <name type="scientific">Paenibacillus yanchengensis</name>
    <dbReference type="NCBI Taxonomy" id="2035833"/>
    <lineage>
        <taxon>Bacteria</taxon>
        <taxon>Bacillati</taxon>
        <taxon>Bacillota</taxon>
        <taxon>Bacilli</taxon>
        <taxon>Bacillales</taxon>
        <taxon>Paenibacillaceae</taxon>
        <taxon>Paenibacillus</taxon>
    </lineage>
</organism>
<protein>
    <submittedName>
        <fullName evidence="1">SRPBCC family protein</fullName>
    </submittedName>
</protein>
<keyword evidence="2" id="KW-1185">Reference proteome</keyword>
<dbReference type="CDD" id="cd07812">
    <property type="entry name" value="SRPBCC"/>
    <property type="match status" value="1"/>
</dbReference>
<proteinExistence type="predicted"/>
<dbReference type="SUPFAM" id="SSF55961">
    <property type="entry name" value="Bet v1-like"/>
    <property type="match status" value="1"/>
</dbReference>
<comment type="caution">
    <text evidence="1">The sequence shown here is derived from an EMBL/GenBank/DDBJ whole genome shotgun (WGS) entry which is preliminary data.</text>
</comment>
<reference evidence="2" key="1">
    <citation type="journal article" date="2019" name="Int. J. Syst. Evol. Microbiol.">
        <title>The Global Catalogue of Microorganisms (GCM) 10K type strain sequencing project: providing services to taxonomists for standard genome sequencing and annotation.</title>
        <authorList>
            <consortium name="The Broad Institute Genomics Platform"/>
            <consortium name="The Broad Institute Genome Sequencing Center for Infectious Disease"/>
            <person name="Wu L."/>
            <person name="Ma J."/>
        </authorList>
    </citation>
    <scope>NUCLEOTIDE SEQUENCE [LARGE SCALE GENOMIC DNA]</scope>
    <source>
        <strain evidence="2">GH52</strain>
    </source>
</reference>
<dbReference type="Proteomes" id="UP001597362">
    <property type="component" value="Unassembled WGS sequence"/>
</dbReference>
<dbReference type="InterPro" id="IPR023393">
    <property type="entry name" value="START-like_dom_sf"/>
</dbReference>